<comment type="similarity">
    <text evidence="1">Belongs to the type-I restriction system S methylase family.</text>
</comment>
<sequence length="403" mass="45720">MSRIDDLIAEYCPNGVERKPLGAIAKLYRGNGLQKKDFTDKGIGCIHYGQIYTRYDTFTSQTISFVDKKLADKLLKVHPNDLIVTATSENLEDVCKAVAWLGGSDIVTGGHSIVVRHHQNAKYLSYYFQTLDFFQRKRAYVHGTKVMEIKKDDLAKIVVPVPPLPVQEEIVRILDSFSSLEAELEAELEARRKQYAYYRNELLTFERVVTVCIQDICIRICSGGTPSSKRHDYYDGNVPWLRTQDIDFNVINQTSATISDEGLRNSAAQWIPANCVIVAMYGATAAKVAVNSIPLTTNQACCNLQIDETKADVRYVFHWLSNEYEHLKALGEGSQSNINAKKVKSYPISLPPLEEQRRIVSILDRFDKLTNDLSSGLPAEIEARRKQYEYYRDRLLSFDELAV</sequence>
<dbReference type="GO" id="GO:0009307">
    <property type="term" value="P:DNA restriction-modification system"/>
    <property type="evidence" value="ECO:0007669"/>
    <property type="project" value="UniProtKB-KW"/>
</dbReference>
<evidence type="ECO:0000256" key="4">
    <source>
        <dbReference type="ARBA" id="ARBA00038652"/>
    </source>
</evidence>
<dbReference type="PANTHER" id="PTHR43140">
    <property type="entry name" value="TYPE-1 RESTRICTION ENZYME ECOKI SPECIFICITY PROTEIN"/>
    <property type="match status" value="1"/>
</dbReference>
<reference evidence="6 7" key="1">
    <citation type="journal article" date="2018" name="Sci. Rep.">
        <title>Genomic diversity and distribution of Bifidobacterium longum subsp. longum across the human lifespan.</title>
        <authorList>
            <person name="Odamaki T."/>
            <person name="Bottacini F."/>
            <person name="Kato K."/>
            <person name="Mitsuyama E."/>
            <person name="Yoshida K."/>
            <person name="Horigome A."/>
            <person name="Xiao J.Z."/>
            <person name="van Sinderen D."/>
        </authorList>
    </citation>
    <scope>NUCLEOTIDE SEQUENCE [LARGE SCALE GENOMIC DNA]</scope>
    <source>
        <strain evidence="6 7">MCC10116</strain>
    </source>
</reference>
<evidence type="ECO:0000313" key="7">
    <source>
        <dbReference type="Proteomes" id="UP000292787"/>
    </source>
</evidence>
<name>A0A4R0VMC0_BIFLL</name>
<evidence type="ECO:0000256" key="2">
    <source>
        <dbReference type="ARBA" id="ARBA00022747"/>
    </source>
</evidence>
<dbReference type="RefSeq" id="WP_117631418.1">
    <property type="nucleotide sequence ID" value="NZ_BNGY01000002.1"/>
</dbReference>
<feature type="domain" description="Type I restriction modification DNA specificity" evidence="5">
    <location>
        <begin position="208"/>
        <end position="383"/>
    </location>
</feature>
<gene>
    <name evidence="6" type="ORF">MCC10116_0158</name>
</gene>
<dbReference type="Proteomes" id="UP000292787">
    <property type="component" value="Unassembled WGS sequence"/>
</dbReference>
<dbReference type="GO" id="GO:0003677">
    <property type="term" value="F:DNA binding"/>
    <property type="evidence" value="ECO:0007669"/>
    <property type="project" value="UniProtKB-KW"/>
</dbReference>
<dbReference type="EMBL" id="SHTF01000002">
    <property type="protein sequence ID" value="TCF66231.1"/>
    <property type="molecule type" value="Genomic_DNA"/>
</dbReference>
<organism evidence="6 7">
    <name type="scientific">Bifidobacterium longum subsp. longum</name>
    <dbReference type="NCBI Taxonomy" id="1679"/>
    <lineage>
        <taxon>Bacteria</taxon>
        <taxon>Bacillati</taxon>
        <taxon>Actinomycetota</taxon>
        <taxon>Actinomycetes</taxon>
        <taxon>Bifidobacteriales</taxon>
        <taxon>Bifidobacteriaceae</taxon>
        <taxon>Bifidobacterium</taxon>
    </lineage>
</organism>
<proteinExistence type="inferred from homology"/>
<evidence type="ECO:0000256" key="3">
    <source>
        <dbReference type="ARBA" id="ARBA00023125"/>
    </source>
</evidence>
<evidence type="ECO:0000259" key="5">
    <source>
        <dbReference type="Pfam" id="PF01420"/>
    </source>
</evidence>
<dbReference type="SUPFAM" id="SSF116734">
    <property type="entry name" value="DNA methylase specificity domain"/>
    <property type="match status" value="2"/>
</dbReference>
<dbReference type="Pfam" id="PF01420">
    <property type="entry name" value="Methylase_S"/>
    <property type="match status" value="2"/>
</dbReference>
<dbReference type="InterPro" id="IPR000055">
    <property type="entry name" value="Restrct_endonuc_typeI_TRD"/>
</dbReference>
<dbReference type="CDD" id="cd17294">
    <property type="entry name" value="RMtype1_S_MmaC7ORF19P_TRD1-CR1_like"/>
    <property type="match status" value="1"/>
</dbReference>
<keyword evidence="2" id="KW-0680">Restriction system</keyword>
<dbReference type="InterPro" id="IPR044946">
    <property type="entry name" value="Restrct_endonuc_typeI_TRD_sf"/>
</dbReference>
<accession>A0A4R0VMC0</accession>
<dbReference type="GeneID" id="93091770"/>
<dbReference type="InterPro" id="IPR051212">
    <property type="entry name" value="Type-I_RE_S_subunit"/>
</dbReference>
<protein>
    <submittedName>
        <fullName evidence="6">Type I restriction-modification system specificity determinant</fullName>
    </submittedName>
</protein>
<keyword evidence="3" id="KW-0238">DNA-binding</keyword>
<evidence type="ECO:0000256" key="1">
    <source>
        <dbReference type="ARBA" id="ARBA00010923"/>
    </source>
</evidence>
<feature type="domain" description="Type I restriction modification DNA specificity" evidence="5">
    <location>
        <begin position="14"/>
        <end position="189"/>
    </location>
</feature>
<dbReference type="CDD" id="cd17268">
    <property type="entry name" value="RMtype1_S_Ara36733I_TRD1-CR1_like"/>
    <property type="match status" value="1"/>
</dbReference>
<dbReference type="PANTHER" id="PTHR43140:SF1">
    <property type="entry name" value="TYPE I RESTRICTION ENZYME ECOKI SPECIFICITY SUBUNIT"/>
    <property type="match status" value="1"/>
</dbReference>
<comment type="subunit">
    <text evidence="4">The methyltransferase is composed of M and S polypeptides.</text>
</comment>
<dbReference type="AlphaFoldDB" id="A0A4R0VMC0"/>
<comment type="caution">
    <text evidence="6">The sequence shown here is derived from an EMBL/GenBank/DDBJ whole genome shotgun (WGS) entry which is preliminary data.</text>
</comment>
<dbReference type="Gene3D" id="3.90.220.20">
    <property type="entry name" value="DNA methylase specificity domains"/>
    <property type="match status" value="2"/>
</dbReference>
<evidence type="ECO:0000313" key="6">
    <source>
        <dbReference type="EMBL" id="TCF66231.1"/>
    </source>
</evidence>